<organism evidence="6 7">
    <name type="scientific">Jiangella rhizosphaerae</name>
    <dbReference type="NCBI Taxonomy" id="2293569"/>
    <lineage>
        <taxon>Bacteria</taxon>
        <taxon>Bacillati</taxon>
        <taxon>Actinomycetota</taxon>
        <taxon>Actinomycetes</taxon>
        <taxon>Jiangellales</taxon>
        <taxon>Jiangellaceae</taxon>
        <taxon>Jiangella</taxon>
    </lineage>
</organism>
<evidence type="ECO:0000313" key="6">
    <source>
        <dbReference type="EMBL" id="RIQ21507.1"/>
    </source>
</evidence>
<dbReference type="Proteomes" id="UP000284057">
    <property type="component" value="Unassembled WGS sequence"/>
</dbReference>
<dbReference type="Pfam" id="PF00202">
    <property type="entry name" value="Aminotran_3"/>
    <property type="match status" value="1"/>
</dbReference>
<sequence>MTLSHDELQRSAADHLLLHFSKQRLDDLLVLERGEGPYVFDTRGRRYVDALSSLFCAQLGYSYGAELAAAATEQLTRLPFNTNWATAHPPAIELAERLTGLAPAGLTRAFFTNGGSEAVEAAWKLVREHYVAIGQPRRTKAIARDVAYHGVTLGALAFTGVARFKDDFGRPPIDVTHVSNTNAFRAPDGADPAAFRDRLLAEVEAAVVAAGPDEVALIIAEPVQNAGGCLTPPPGYWSGLREIADRYGILLMADEVITGCGRLGEWFGVAREGVTPDLVSLAKGITAAYAPMGAVVTTDRVVQPLIDGGRVLRHGITFGGHPASAAVALRTIDIVARDGVLENVRTLEPYLRDRLGELLALPIVGDVRGAGFFWAIEMVKDAGNGRFDQAERDALLRGFLPGRLLEAGLIARADDRGDAVLQIAPPLISDRAVLDEIVDGLRDVLTDAGERFAAA</sequence>
<evidence type="ECO:0000313" key="7">
    <source>
        <dbReference type="Proteomes" id="UP000284057"/>
    </source>
</evidence>
<evidence type="ECO:0000256" key="1">
    <source>
        <dbReference type="ARBA" id="ARBA00008954"/>
    </source>
</evidence>
<keyword evidence="7" id="KW-1185">Reference proteome</keyword>
<keyword evidence="4 5" id="KW-0663">Pyridoxal phosphate</keyword>
<dbReference type="OrthoDB" id="9801834at2"/>
<comment type="caution">
    <text evidence="6">The sequence shown here is derived from an EMBL/GenBank/DDBJ whole genome shotgun (WGS) entry which is preliminary data.</text>
</comment>
<dbReference type="InterPro" id="IPR015424">
    <property type="entry name" value="PyrdxlP-dep_Trfase"/>
</dbReference>
<evidence type="ECO:0000256" key="4">
    <source>
        <dbReference type="ARBA" id="ARBA00022898"/>
    </source>
</evidence>
<keyword evidence="2 6" id="KW-0032">Aminotransferase</keyword>
<comment type="similarity">
    <text evidence="1 5">Belongs to the class-III pyridoxal-phosphate-dependent aminotransferase family.</text>
</comment>
<keyword evidence="3 6" id="KW-0808">Transferase</keyword>
<dbReference type="Gene3D" id="3.40.640.10">
    <property type="entry name" value="Type I PLP-dependent aspartate aminotransferase-like (Major domain)"/>
    <property type="match status" value="1"/>
</dbReference>
<dbReference type="PROSITE" id="PS00600">
    <property type="entry name" value="AA_TRANSFER_CLASS_3"/>
    <property type="match status" value="1"/>
</dbReference>
<dbReference type="FunFam" id="3.40.640.10:FF:000014">
    <property type="entry name" value="Adenosylmethionine-8-amino-7-oxononanoate aminotransferase, probable"/>
    <property type="match status" value="1"/>
</dbReference>
<evidence type="ECO:0000256" key="5">
    <source>
        <dbReference type="RuleBase" id="RU003560"/>
    </source>
</evidence>
<evidence type="ECO:0000256" key="2">
    <source>
        <dbReference type="ARBA" id="ARBA00022576"/>
    </source>
</evidence>
<dbReference type="PANTHER" id="PTHR43094:SF1">
    <property type="entry name" value="AMINOTRANSFERASE CLASS-III"/>
    <property type="match status" value="1"/>
</dbReference>
<reference evidence="6 7" key="1">
    <citation type="submission" date="2018-09" db="EMBL/GenBank/DDBJ databases">
        <title>Isolation, diversity and antifungal activity of actinobacteria from wheat.</title>
        <authorList>
            <person name="Han C."/>
        </authorList>
    </citation>
    <scope>NUCLEOTIDE SEQUENCE [LARGE SCALE GENOMIC DNA]</scope>
    <source>
        <strain evidence="6 7">NEAU-YY265</strain>
    </source>
</reference>
<dbReference type="PANTHER" id="PTHR43094">
    <property type="entry name" value="AMINOTRANSFERASE"/>
    <property type="match status" value="1"/>
</dbReference>
<dbReference type="AlphaFoldDB" id="A0A418KQ81"/>
<gene>
    <name evidence="6" type="ORF">DY240_15100</name>
</gene>
<dbReference type="GO" id="GO:0030170">
    <property type="term" value="F:pyridoxal phosphate binding"/>
    <property type="evidence" value="ECO:0007669"/>
    <property type="project" value="InterPro"/>
</dbReference>
<dbReference type="NCBIfam" id="NF005102">
    <property type="entry name" value="PRK06541.1"/>
    <property type="match status" value="1"/>
</dbReference>
<dbReference type="CDD" id="cd00610">
    <property type="entry name" value="OAT_like"/>
    <property type="match status" value="1"/>
</dbReference>
<dbReference type="InterPro" id="IPR049704">
    <property type="entry name" value="Aminotrans_3_PPA_site"/>
</dbReference>
<dbReference type="EMBL" id="QUAL01000148">
    <property type="protein sequence ID" value="RIQ21507.1"/>
    <property type="molecule type" value="Genomic_DNA"/>
</dbReference>
<dbReference type="Gene3D" id="3.90.1150.10">
    <property type="entry name" value="Aspartate Aminotransferase, domain 1"/>
    <property type="match status" value="1"/>
</dbReference>
<dbReference type="RefSeq" id="WP_119660682.1">
    <property type="nucleotide sequence ID" value="NZ_QUAL01000148.1"/>
</dbReference>
<dbReference type="InterPro" id="IPR015422">
    <property type="entry name" value="PyrdxlP-dep_Trfase_small"/>
</dbReference>
<evidence type="ECO:0000256" key="3">
    <source>
        <dbReference type="ARBA" id="ARBA00022679"/>
    </source>
</evidence>
<protein>
    <submittedName>
        <fullName evidence="6">Aspartate aminotransferase family protein</fullName>
    </submittedName>
</protein>
<dbReference type="PIRSF" id="PIRSF000521">
    <property type="entry name" value="Transaminase_4ab_Lys_Orn"/>
    <property type="match status" value="1"/>
</dbReference>
<proteinExistence type="inferred from homology"/>
<dbReference type="InterPro" id="IPR005814">
    <property type="entry name" value="Aminotrans_3"/>
</dbReference>
<dbReference type="SUPFAM" id="SSF53383">
    <property type="entry name" value="PLP-dependent transferases"/>
    <property type="match status" value="1"/>
</dbReference>
<dbReference type="InterPro" id="IPR015421">
    <property type="entry name" value="PyrdxlP-dep_Trfase_major"/>
</dbReference>
<name>A0A418KQ81_9ACTN</name>
<accession>A0A418KQ81</accession>
<dbReference type="GO" id="GO:0008483">
    <property type="term" value="F:transaminase activity"/>
    <property type="evidence" value="ECO:0007669"/>
    <property type="project" value="UniProtKB-KW"/>
</dbReference>